<dbReference type="InterPro" id="IPR000647">
    <property type="entry name" value="CTF/NFI"/>
</dbReference>
<accession>A0A9P1ICN6</accession>
<dbReference type="OrthoDB" id="10055441at2759"/>
<feature type="compositionally biased region" description="Polar residues" evidence="8">
    <location>
        <begin position="797"/>
        <end position="814"/>
    </location>
</feature>
<dbReference type="InterPro" id="IPR019548">
    <property type="entry name" value="CTF/NFI_DNA-bd_N"/>
</dbReference>
<dbReference type="AlphaFoldDB" id="A0A9P1ICN6"/>
<name>A0A9P1ICN6_9PELO</name>
<evidence type="ECO:0000256" key="1">
    <source>
        <dbReference type="ARBA" id="ARBA00004123"/>
    </source>
</evidence>
<proteinExistence type="predicted"/>
<dbReference type="GO" id="GO:0045893">
    <property type="term" value="P:positive regulation of DNA-templated transcription"/>
    <property type="evidence" value="ECO:0007669"/>
    <property type="project" value="UniProtKB-ARBA"/>
</dbReference>
<keyword evidence="3" id="KW-0805">Transcription regulation</keyword>
<evidence type="ECO:0000256" key="2">
    <source>
        <dbReference type="ARBA" id="ARBA00022705"/>
    </source>
</evidence>
<feature type="region of interest" description="Disordered" evidence="8">
    <location>
        <begin position="1"/>
        <end position="44"/>
    </location>
</feature>
<dbReference type="EMBL" id="CANHGI010000002">
    <property type="protein sequence ID" value="CAI5442754.1"/>
    <property type="molecule type" value="Genomic_DNA"/>
</dbReference>
<comment type="subcellular location">
    <subcellularLocation>
        <location evidence="1">Nucleus</location>
    </subcellularLocation>
</comment>
<evidence type="ECO:0000256" key="3">
    <source>
        <dbReference type="ARBA" id="ARBA00023015"/>
    </source>
</evidence>
<comment type="caution">
    <text evidence="10">The sequence shown here is derived from an EMBL/GenBank/DDBJ whole genome shotgun (WGS) entry which is preliminary data.</text>
</comment>
<evidence type="ECO:0000313" key="11">
    <source>
        <dbReference type="Proteomes" id="UP001152747"/>
    </source>
</evidence>
<sequence length="892" mass="97322">MDQHLEIDVSVPPSSNDATSTVAENQDQHSMPPPSTDWNSQYSPRDSDEIHPFVEELLPYVRKFSYVWFHLQAAKRKYFKRHDKRMSLEEEKKKKLELMNERDDVKHKWAARLLGKLRKDIQTAYREDFVLSITGQRPAVCAVSNPDQKGKMRRIDCLRQADKVWRLDLVMVILFKGIPLESTDGERLEKCNDCIYPQLCVNPYHVSISVRELDLFLSNYIRTTDPKLEKSEEDEENSISVLAPFPPQPLTPNDPTADAKNGIATTHFVKSRDGESIWGTGVFSAFELKNICTSNFGLEAKSLLRSGAARNTGFFVKQEEIDNSWLQAERKSAVLEIPPPASAVAAIQAMENEHEEMETTCISPTVHDVGAMVTVGDDSNDEPIEKRVRQASHDSANSSFSTNEEVRRIVETAGSVLIDGGVNGNGNSVWTPTKNHHDFGDGFGVRIATTSSHSIQDPRRSNSAITSNRIVKLITPQMKPQQPQQQQQQPTTLCRMIVPGNYGDVGVVVLDARNSKNNTISSALNTIATKPPTQHAINSSHAPMVASRKRMHPTQSNLSVTNQQFIHDVSISSDVSPPHLAVSSLRGRDGGTYMASPTKFTTSRGDTTSFSKILHQVEERHGSLLNHCGMKSINQPVRTFINKPEPSSKLIVPKPIKPIPIMGKADYQHVLSASSSAVASPITTPRVTPLPRHLIEEDSSQSIFSSNINGNSNDATYVSTGFLQYFNDSNSRSPLNVSQHGAIGAPSFATLGAGNTLPPVIPSTSHANRPDSVASNSSNSMSSAIVLSAPTVQTLTVSQTPTATSQTSNNTVYDNTVRDSLPDSTTSDSPRVIIRNLPSGTTSSSSPSSSLGSSSSNGGSAANQPPTPPTAASASSNKAPTDFSQTLNRRNS</sequence>
<dbReference type="Pfam" id="PF10524">
    <property type="entry name" value="NfI_DNAbd_pre-N"/>
    <property type="match status" value="1"/>
</dbReference>
<evidence type="ECO:0000256" key="8">
    <source>
        <dbReference type="SAM" id="MobiDB-lite"/>
    </source>
</evidence>
<dbReference type="GO" id="GO:0005634">
    <property type="term" value="C:nucleus"/>
    <property type="evidence" value="ECO:0007669"/>
    <property type="project" value="UniProtKB-SubCell"/>
</dbReference>
<dbReference type="Pfam" id="PF03165">
    <property type="entry name" value="MH1"/>
    <property type="match status" value="1"/>
</dbReference>
<evidence type="ECO:0000256" key="4">
    <source>
        <dbReference type="ARBA" id="ARBA00023125"/>
    </source>
</evidence>
<dbReference type="GO" id="GO:0051239">
    <property type="term" value="P:regulation of multicellular organismal process"/>
    <property type="evidence" value="ECO:0007669"/>
    <property type="project" value="UniProtKB-ARBA"/>
</dbReference>
<keyword evidence="11" id="KW-1185">Reference proteome</keyword>
<dbReference type="PANTHER" id="PTHR11492">
    <property type="entry name" value="NUCLEAR FACTOR I"/>
    <property type="match status" value="1"/>
</dbReference>
<dbReference type="Proteomes" id="UP001152747">
    <property type="component" value="Unassembled WGS sequence"/>
</dbReference>
<evidence type="ECO:0000256" key="5">
    <source>
        <dbReference type="ARBA" id="ARBA00023159"/>
    </source>
</evidence>
<dbReference type="PANTHER" id="PTHR11492:SF8">
    <property type="entry name" value="NUCLEAR FACTOR I, ISOFORM B"/>
    <property type="match status" value="1"/>
</dbReference>
<evidence type="ECO:0000259" key="9">
    <source>
        <dbReference type="PROSITE" id="PS51080"/>
    </source>
</evidence>
<feature type="domain" description="CTF/NF-I" evidence="9">
    <location>
        <begin position="39"/>
        <end position="232"/>
    </location>
</feature>
<evidence type="ECO:0000313" key="10">
    <source>
        <dbReference type="EMBL" id="CAI5442754.1"/>
    </source>
</evidence>
<dbReference type="GO" id="GO:0000981">
    <property type="term" value="F:DNA-binding transcription factor activity, RNA polymerase II-specific"/>
    <property type="evidence" value="ECO:0007669"/>
    <property type="project" value="TreeGrafter"/>
</dbReference>
<feature type="region of interest" description="Disordered" evidence="8">
    <location>
        <begin position="797"/>
        <end position="892"/>
    </location>
</feature>
<keyword evidence="5" id="KW-0010">Activator</keyword>
<dbReference type="PROSITE" id="PS51080">
    <property type="entry name" value="CTF_NFI_2"/>
    <property type="match status" value="1"/>
</dbReference>
<dbReference type="InterPro" id="IPR003619">
    <property type="entry name" value="MAD_homology1_Dwarfin-type"/>
</dbReference>
<keyword evidence="2" id="KW-0235">DNA replication</keyword>
<dbReference type="InterPro" id="IPR020604">
    <property type="entry name" value="CTF/NFI_DNA-bd-dom"/>
</dbReference>
<feature type="region of interest" description="Disordered" evidence="8">
    <location>
        <begin position="759"/>
        <end position="779"/>
    </location>
</feature>
<dbReference type="GO" id="GO:0006260">
    <property type="term" value="P:DNA replication"/>
    <property type="evidence" value="ECO:0007669"/>
    <property type="project" value="UniProtKB-KW"/>
</dbReference>
<dbReference type="GO" id="GO:0000978">
    <property type="term" value="F:RNA polymerase II cis-regulatory region sequence-specific DNA binding"/>
    <property type="evidence" value="ECO:0007669"/>
    <property type="project" value="TreeGrafter"/>
</dbReference>
<evidence type="ECO:0000256" key="7">
    <source>
        <dbReference type="ARBA" id="ARBA00023242"/>
    </source>
</evidence>
<keyword evidence="7" id="KW-0539">Nucleus</keyword>
<keyword evidence="4" id="KW-0238">DNA-binding</keyword>
<keyword evidence="6" id="KW-0804">Transcription</keyword>
<organism evidence="10 11">
    <name type="scientific">Caenorhabditis angaria</name>
    <dbReference type="NCBI Taxonomy" id="860376"/>
    <lineage>
        <taxon>Eukaryota</taxon>
        <taxon>Metazoa</taxon>
        <taxon>Ecdysozoa</taxon>
        <taxon>Nematoda</taxon>
        <taxon>Chromadorea</taxon>
        <taxon>Rhabditida</taxon>
        <taxon>Rhabditina</taxon>
        <taxon>Rhabditomorpha</taxon>
        <taxon>Rhabditoidea</taxon>
        <taxon>Rhabditidae</taxon>
        <taxon>Peloderinae</taxon>
        <taxon>Caenorhabditis</taxon>
    </lineage>
</organism>
<evidence type="ECO:0000256" key="6">
    <source>
        <dbReference type="ARBA" id="ARBA00023163"/>
    </source>
</evidence>
<feature type="compositionally biased region" description="Low complexity" evidence="8">
    <location>
        <begin position="822"/>
        <end position="881"/>
    </location>
</feature>
<feature type="compositionally biased region" description="Polar residues" evidence="8">
    <location>
        <begin position="12"/>
        <end position="29"/>
    </location>
</feature>
<gene>
    <name evidence="10" type="ORF">CAMP_LOCUS5391</name>
</gene>
<feature type="compositionally biased region" description="Polar residues" evidence="8">
    <location>
        <begin position="882"/>
        <end position="892"/>
    </location>
</feature>
<protein>
    <recommendedName>
        <fullName evidence="9">CTF/NF-I domain-containing protein</fullName>
    </recommendedName>
</protein>
<dbReference type="SMART" id="SM00523">
    <property type="entry name" value="DWA"/>
    <property type="match status" value="1"/>
</dbReference>
<reference evidence="10" key="1">
    <citation type="submission" date="2022-11" db="EMBL/GenBank/DDBJ databases">
        <authorList>
            <person name="Kikuchi T."/>
        </authorList>
    </citation>
    <scope>NUCLEOTIDE SEQUENCE</scope>
    <source>
        <strain evidence="10">PS1010</strain>
    </source>
</reference>